<dbReference type="InterPro" id="IPR021299">
    <property type="entry name" value="DUF2871"/>
</dbReference>
<feature type="transmembrane region" description="Helical" evidence="1">
    <location>
        <begin position="79"/>
        <end position="98"/>
    </location>
</feature>
<proteinExistence type="predicted"/>
<feature type="transmembrane region" description="Helical" evidence="1">
    <location>
        <begin position="110"/>
        <end position="133"/>
    </location>
</feature>
<reference evidence="2" key="1">
    <citation type="submission" date="2019-11" db="EMBL/GenBank/DDBJ databases">
        <authorList>
            <person name="Feng L."/>
        </authorList>
    </citation>
    <scope>NUCLEOTIDE SEQUENCE</scope>
    <source>
        <strain evidence="2">CramosumLFYP8</strain>
    </source>
</reference>
<organism evidence="2">
    <name type="scientific">Thomasclavelia ramosa</name>
    <dbReference type="NCBI Taxonomy" id="1547"/>
    <lineage>
        <taxon>Bacteria</taxon>
        <taxon>Bacillati</taxon>
        <taxon>Bacillota</taxon>
        <taxon>Erysipelotrichia</taxon>
        <taxon>Erysipelotrichales</taxon>
        <taxon>Coprobacillaceae</taxon>
        <taxon>Thomasclavelia</taxon>
    </lineage>
</organism>
<sequence length="279" mass="32169">MKVKKHNLLLIASIVWLIAGFNILKIGIETYVGYTKLLNFFLSIIVFIIFWFAIFYKLTKKHTHRIHSYEIEKQFFLNFFDLKSFIIMAFMIIFGITIRTFNLLPDRFIAIFYTGLGAALFLAGIIFGLNYYKSLNKTLDYSPKSLINIAIIYFILAMAGGVFYREFTKFYAYSMPTVLSVIHPHLLILGTLLFIILAVIAKVTNIQNNRLFKKFVIIYNFSLPFMILTMLIRGILQITNTAINSLIDKMLSGFAGLSHITMMIALLILLISLKKEFTD</sequence>
<keyword evidence="1" id="KW-0472">Membrane</keyword>
<evidence type="ECO:0000313" key="2">
    <source>
        <dbReference type="EMBL" id="VYT60352.1"/>
    </source>
</evidence>
<feature type="transmembrane region" description="Helical" evidence="1">
    <location>
        <begin position="250"/>
        <end position="273"/>
    </location>
</feature>
<feature type="transmembrane region" description="Helical" evidence="1">
    <location>
        <begin position="40"/>
        <end position="58"/>
    </location>
</feature>
<feature type="transmembrane region" description="Helical" evidence="1">
    <location>
        <begin position="184"/>
        <end position="204"/>
    </location>
</feature>
<feature type="transmembrane region" description="Helical" evidence="1">
    <location>
        <begin position="145"/>
        <end position="164"/>
    </location>
</feature>
<gene>
    <name evidence="2" type="ORF">CRLFYP8_01500</name>
</gene>
<feature type="transmembrane region" description="Helical" evidence="1">
    <location>
        <begin position="216"/>
        <end position="238"/>
    </location>
</feature>
<accession>A0A6N2Y2E9</accession>
<evidence type="ECO:0008006" key="3">
    <source>
        <dbReference type="Google" id="ProtNLM"/>
    </source>
</evidence>
<protein>
    <recommendedName>
        <fullName evidence="3">DUF2871 domain-containing protein</fullName>
    </recommendedName>
</protein>
<name>A0A6N2Y2E9_9FIRM</name>
<evidence type="ECO:0000256" key="1">
    <source>
        <dbReference type="SAM" id="Phobius"/>
    </source>
</evidence>
<dbReference type="RefSeq" id="WP_009010121.1">
    <property type="nucleotide sequence ID" value="NZ_AP031443.1"/>
</dbReference>
<dbReference type="Pfam" id="PF11070">
    <property type="entry name" value="DUF2871"/>
    <property type="match status" value="1"/>
</dbReference>
<feature type="transmembrane region" description="Helical" evidence="1">
    <location>
        <begin position="7"/>
        <end position="28"/>
    </location>
</feature>
<dbReference type="AlphaFoldDB" id="A0A6N2Y2E9"/>
<keyword evidence="1" id="KW-0812">Transmembrane</keyword>
<dbReference type="GeneID" id="64196205"/>
<dbReference type="EMBL" id="CACRTL010000011">
    <property type="protein sequence ID" value="VYT60352.1"/>
    <property type="molecule type" value="Genomic_DNA"/>
</dbReference>
<keyword evidence="1" id="KW-1133">Transmembrane helix</keyword>